<dbReference type="InterPro" id="IPR013087">
    <property type="entry name" value="Znf_C2H2_type"/>
</dbReference>
<protein>
    <submittedName>
        <fullName evidence="4">Arsenite-resistance 2</fullName>
    </submittedName>
</protein>
<dbReference type="PROSITE" id="PS00028">
    <property type="entry name" value="ZINC_FINGER_C2H2_1"/>
    <property type="match status" value="1"/>
</dbReference>
<feature type="region of interest" description="Disordered" evidence="2">
    <location>
        <begin position="518"/>
        <end position="556"/>
    </location>
</feature>
<dbReference type="EMBL" id="BLIY01000001">
    <property type="protein sequence ID" value="GFE52602.1"/>
    <property type="molecule type" value="Genomic_DNA"/>
</dbReference>
<reference evidence="4" key="1">
    <citation type="submission" date="2019-12" db="EMBL/GenBank/DDBJ databases">
        <title>Genome sequence of Babesia ovis.</title>
        <authorList>
            <person name="Yamagishi J."/>
            <person name="Sevinc F."/>
            <person name="Xuan X."/>
        </authorList>
    </citation>
    <scope>NUCLEOTIDE SEQUENCE</scope>
    <source>
        <strain evidence="4">Selcuk</strain>
    </source>
</reference>
<sequence length="581" mass="68344">MERSGKAMKHSHLRRKPRPFGGDQHRMLNFKQFILMREDEISPEKAAEEYRKYFHEFLSNEIRRYYDMYEHLAFFREKFHPYYLQLEHETTKEDALHNNHDFVLKYTNGYFEELLLEMSFKRLYGSSSSDNSNLPSEAAYKYSEWAYEIPLEYPKDNTHTGRLPIDSPLQSVLLVDVPDKVYKHEIQNALKPHLERFSIYMAERDMVRTAFISVDECDLKQLSETLNGCRLTVQEFLLRFEPCNPLQERIRIRICPPVCSHPIVINRDVDLTGRVIRKLDGELCASEKSFADILPSDLDAKKRLDLHLTYLRKVHSYCYYGRIKGRSYIDLWDLCGPGHVRVDLTNEVFDKETGLTPNHVTVKYASWSNGNKNKSSAERDPRDWEKELMAACEVSKSQLQWLRDVESFAEHLLGSNLSPPAYEQNDEEIEEKWKQFCNINTLVDGPERFRCRLCHKLFNDSKFVWKHLKLKHADCHSKIVIECGVPQMKEIFISTHASSRCNPFERLLTLPLSQPLSSDVDAPSLDSNSLPDTRYNVRHEGGNKRRRRDYFDFDKPQAKREHTVSFAQDEYTRPSVKYDDL</sequence>
<feature type="region of interest" description="Disordered" evidence="2">
    <location>
        <begin position="1"/>
        <end position="21"/>
    </location>
</feature>
<feature type="compositionally biased region" description="Basic and acidic residues" evidence="2">
    <location>
        <begin position="535"/>
        <end position="556"/>
    </location>
</feature>
<comment type="caution">
    <text evidence="4">The sequence shown here is derived from an EMBL/GenBank/DDBJ whole genome shotgun (WGS) entry which is preliminary data.</text>
</comment>
<dbReference type="Proteomes" id="UP001057455">
    <property type="component" value="Unassembled WGS sequence"/>
</dbReference>
<dbReference type="InterPro" id="IPR039727">
    <property type="entry name" value="SE/Ars2"/>
</dbReference>
<dbReference type="GO" id="GO:0008270">
    <property type="term" value="F:zinc ion binding"/>
    <property type="evidence" value="ECO:0007669"/>
    <property type="project" value="UniProtKB-KW"/>
</dbReference>
<dbReference type="Pfam" id="PF12066">
    <property type="entry name" value="SERRATE_Ars2_N"/>
    <property type="match status" value="1"/>
</dbReference>
<organism evidence="4 5">
    <name type="scientific">Babesia ovis</name>
    <dbReference type="NCBI Taxonomy" id="5869"/>
    <lineage>
        <taxon>Eukaryota</taxon>
        <taxon>Sar</taxon>
        <taxon>Alveolata</taxon>
        <taxon>Apicomplexa</taxon>
        <taxon>Aconoidasida</taxon>
        <taxon>Piroplasmida</taxon>
        <taxon>Babesiidae</taxon>
        <taxon>Babesia</taxon>
    </lineage>
</organism>
<accession>A0A9W5WTT6</accession>
<dbReference type="PROSITE" id="PS50157">
    <property type="entry name" value="ZINC_FINGER_C2H2_2"/>
    <property type="match status" value="1"/>
</dbReference>
<dbReference type="PANTHER" id="PTHR13165:SF0">
    <property type="entry name" value="SERRATE RNA EFFECTOR MOLECULE HOMOLOG"/>
    <property type="match status" value="1"/>
</dbReference>
<keyword evidence="5" id="KW-1185">Reference proteome</keyword>
<keyword evidence="1" id="KW-0862">Zinc</keyword>
<evidence type="ECO:0000256" key="1">
    <source>
        <dbReference type="PROSITE-ProRule" id="PRU00042"/>
    </source>
</evidence>
<keyword evidence="1" id="KW-0863">Zinc-finger</keyword>
<evidence type="ECO:0000313" key="5">
    <source>
        <dbReference type="Proteomes" id="UP001057455"/>
    </source>
</evidence>
<dbReference type="GO" id="GO:0031053">
    <property type="term" value="P:primary miRNA processing"/>
    <property type="evidence" value="ECO:0007669"/>
    <property type="project" value="TreeGrafter"/>
</dbReference>
<dbReference type="PANTHER" id="PTHR13165">
    <property type="entry name" value="ARSENITE-RESISTANCE PROTEIN 2"/>
    <property type="match status" value="1"/>
</dbReference>
<dbReference type="GO" id="GO:0016604">
    <property type="term" value="C:nuclear body"/>
    <property type="evidence" value="ECO:0007669"/>
    <property type="project" value="TreeGrafter"/>
</dbReference>
<evidence type="ECO:0000256" key="2">
    <source>
        <dbReference type="SAM" id="MobiDB-lite"/>
    </source>
</evidence>
<dbReference type="AlphaFoldDB" id="A0A9W5WTT6"/>
<dbReference type="InterPro" id="IPR021933">
    <property type="entry name" value="SERRATE/Ars2_N"/>
</dbReference>
<evidence type="ECO:0000259" key="3">
    <source>
        <dbReference type="PROSITE" id="PS50157"/>
    </source>
</evidence>
<feature type="domain" description="C2H2-type" evidence="3">
    <location>
        <begin position="449"/>
        <end position="477"/>
    </location>
</feature>
<proteinExistence type="predicted"/>
<keyword evidence="1" id="KW-0479">Metal-binding</keyword>
<dbReference type="OrthoDB" id="342064at2759"/>
<feature type="compositionally biased region" description="Basic residues" evidence="2">
    <location>
        <begin position="1"/>
        <end position="18"/>
    </location>
</feature>
<evidence type="ECO:0000313" key="4">
    <source>
        <dbReference type="EMBL" id="GFE52602.1"/>
    </source>
</evidence>
<gene>
    <name evidence="4" type="ORF">BaOVIS_000060</name>
</gene>
<name>A0A9W5WTT6_BABOV</name>